<evidence type="ECO:0000313" key="3">
    <source>
        <dbReference type="Proteomes" id="UP000028341"/>
    </source>
</evidence>
<dbReference type="Proteomes" id="UP000028341">
    <property type="component" value="Unassembled WGS sequence"/>
</dbReference>
<feature type="compositionally biased region" description="Basic residues" evidence="1">
    <location>
        <begin position="48"/>
        <end position="62"/>
    </location>
</feature>
<evidence type="ECO:0000313" key="2">
    <source>
        <dbReference type="EMBL" id="KES02917.1"/>
    </source>
</evidence>
<comment type="caution">
    <text evidence="2">The sequence shown here is derived from an EMBL/GenBank/DDBJ whole genome shotgun (WGS) entry which is preliminary data.</text>
</comment>
<protein>
    <submittedName>
        <fullName evidence="2">Uncharacterized protein</fullName>
    </submittedName>
</protein>
<dbReference type="RefSeq" id="WP_037941407.1">
    <property type="nucleotide sequence ID" value="NZ_JBFADL010000116.1"/>
</dbReference>
<evidence type="ECO:0000256" key="1">
    <source>
        <dbReference type="SAM" id="MobiDB-lite"/>
    </source>
</evidence>
<dbReference type="EMBL" id="JFCB01000063">
    <property type="protein sequence ID" value="KES02917.1"/>
    <property type="molecule type" value="Genomic_DNA"/>
</dbReference>
<accession>A0A081XH94</accession>
<sequence>MELTGIGIVVFLILLFAKPLSSVLRSIAFRNRAAGKAKMMRAKDRSGRAPKRRRAGKRGRRG</sequence>
<name>A0A081XH94_STRTO</name>
<keyword evidence="3" id="KW-1185">Reference proteome</keyword>
<dbReference type="eggNOG" id="ENOG50325QF">
    <property type="taxonomic scope" value="Bacteria"/>
</dbReference>
<reference evidence="2 3" key="1">
    <citation type="submission" date="2014-02" db="EMBL/GenBank/DDBJ databases">
        <title>The genome announcement of Streptomyces toyocaensis NRRL15009.</title>
        <authorList>
            <person name="Hong H.-J."/>
            <person name="Kwun M.J."/>
        </authorList>
    </citation>
    <scope>NUCLEOTIDE SEQUENCE [LARGE SCALE GENOMIC DNA]</scope>
    <source>
        <strain evidence="2 3">NRRL 15009</strain>
    </source>
</reference>
<gene>
    <name evidence="2" type="ORF">BU52_33405</name>
</gene>
<organism evidence="2 3">
    <name type="scientific">Streptomyces toyocaensis</name>
    <dbReference type="NCBI Taxonomy" id="55952"/>
    <lineage>
        <taxon>Bacteria</taxon>
        <taxon>Bacillati</taxon>
        <taxon>Actinomycetota</taxon>
        <taxon>Actinomycetes</taxon>
        <taxon>Kitasatosporales</taxon>
        <taxon>Streptomycetaceae</taxon>
        <taxon>Streptomyces</taxon>
    </lineage>
</organism>
<proteinExistence type="predicted"/>
<feature type="region of interest" description="Disordered" evidence="1">
    <location>
        <begin position="38"/>
        <end position="62"/>
    </location>
</feature>
<dbReference type="AlphaFoldDB" id="A0A081XH94"/>